<dbReference type="RefSeq" id="XP_029655933.1">
    <property type="nucleotide sequence ID" value="XM_029800073.1"/>
</dbReference>
<proteinExistence type="inferred from homology"/>
<dbReference type="GO" id="GO:0008175">
    <property type="term" value="F:tRNA methyltransferase activity"/>
    <property type="evidence" value="ECO:0007669"/>
    <property type="project" value="TreeGrafter"/>
</dbReference>
<comment type="similarity">
    <text evidence="1">Belongs to the methyltransferase superfamily. LCMT family.</text>
</comment>
<reference evidence="4" key="1">
    <citation type="submission" date="2025-08" db="UniProtKB">
        <authorList>
            <consortium name="RefSeq"/>
        </authorList>
    </citation>
    <scope>IDENTIFICATION</scope>
</reference>
<dbReference type="GO" id="GO:0030488">
    <property type="term" value="P:tRNA methylation"/>
    <property type="evidence" value="ECO:0007669"/>
    <property type="project" value="TreeGrafter"/>
</dbReference>
<evidence type="ECO:0000313" key="4">
    <source>
        <dbReference type="RefSeq" id="XP_029655933.1"/>
    </source>
</evidence>
<evidence type="ECO:0000256" key="1">
    <source>
        <dbReference type="ARBA" id="ARBA00010703"/>
    </source>
</evidence>
<dbReference type="Pfam" id="PF24681">
    <property type="entry name" value="Kelch_KLHDC2_KLHL20_DRC7"/>
    <property type="match status" value="1"/>
</dbReference>
<dbReference type="PANTHER" id="PTHR46529">
    <property type="entry name" value="TRNA WYBUTOSINE-SYNTHESIZING PROTEIN 4"/>
    <property type="match status" value="1"/>
</dbReference>
<dbReference type="InterPro" id="IPR015915">
    <property type="entry name" value="Kelch-typ_b-propeller"/>
</dbReference>
<dbReference type="SUPFAM" id="SSF117281">
    <property type="entry name" value="Kelch motif"/>
    <property type="match status" value="1"/>
</dbReference>
<sequence length="272" mass="30116">MEEFFQTISHYFIACASSGLPLHAFTLLCSNLPPESEISTGLVMGVDLVLRNEIPVKFHAHRCILMDHRGKPVILVIGGYGELAKGRGKASLPSLFDMEGRRLSFTLEGGVEASLQRLFYAAFLIGERILLFGGRASPLRPSSQVTLLSLRDDGVLSVEDVPCSGDVPLPCWRFAAALCRGGDHLFIHGGLTSVPVVNTRSYSLDLHKWVWSEVTLRGDLCGPRMCHTLSEYEGRLYMFGGLDEYHTVLSDLFEIDLSTNHIRKLPTCLHAR</sequence>
<keyword evidence="2" id="KW-0949">S-adenosyl-L-methionine</keyword>
<dbReference type="KEGG" id="osn:115229775"/>
<protein>
    <submittedName>
        <fullName evidence="4">Protein GLUTELIN PRECURSOR ACCUMULATION 3-like</fullName>
    </submittedName>
</protein>
<dbReference type="PANTHER" id="PTHR46529:SF1">
    <property type="entry name" value="TRNA WYBUTOSINE-SYNTHESIZING PROTEIN 4"/>
    <property type="match status" value="1"/>
</dbReference>
<dbReference type="Gene3D" id="2.120.10.80">
    <property type="entry name" value="Kelch-type beta propeller"/>
    <property type="match status" value="1"/>
</dbReference>
<dbReference type="Proteomes" id="UP000515154">
    <property type="component" value="Unplaced"/>
</dbReference>
<dbReference type="GO" id="GO:0031591">
    <property type="term" value="P:wybutosine biosynthetic process"/>
    <property type="evidence" value="ECO:0007669"/>
    <property type="project" value="TreeGrafter"/>
</dbReference>
<keyword evidence="3" id="KW-1185">Reference proteome</keyword>
<name>A0A6P7TVV4_9MOLL</name>
<organism evidence="3 4">
    <name type="scientific">Octopus sinensis</name>
    <name type="common">East Asian common octopus</name>
    <dbReference type="NCBI Taxonomy" id="2607531"/>
    <lineage>
        <taxon>Eukaryota</taxon>
        <taxon>Metazoa</taxon>
        <taxon>Spiralia</taxon>
        <taxon>Lophotrochozoa</taxon>
        <taxon>Mollusca</taxon>
        <taxon>Cephalopoda</taxon>
        <taxon>Coleoidea</taxon>
        <taxon>Octopodiformes</taxon>
        <taxon>Octopoda</taxon>
        <taxon>Incirrata</taxon>
        <taxon>Octopodidae</taxon>
        <taxon>Octopus</taxon>
    </lineage>
</organism>
<evidence type="ECO:0000256" key="2">
    <source>
        <dbReference type="ARBA" id="ARBA00022691"/>
    </source>
</evidence>
<gene>
    <name evidence="4" type="primary">LOC115229775</name>
</gene>
<evidence type="ECO:0000313" key="3">
    <source>
        <dbReference type="Proteomes" id="UP000515154"/>
    </source>
</evidence>
<accession>A0A6P7TVV4</accession>
<dbReference type="AlphaFoldDB" id="A0A6P7TVV4"/>